<dbReference type="InterPro" id="IPR051165">
    <property type="entry name" value="Multifunctional_ANK_Repeat"/>
</dbReference>
<feature type="repeat" description="ANK" evidence="3">
    <location>
        <begin position="1034"/>
        <end position="1066"/>
    </location>
</feature>
<dbReference type="InterPro" id="IPR000845">
    <property type="entry name" value="Nucleoside_phosphorylase_d"/>
</dbReference>
<feature type="repeat" description="ANK" evidence="3">
    <location>
        <begin position="968"/>
        <end position="1000"/>
    </location>
</feature>
<dbReference type="VEuPathDB" id="FungiDB:FOMG_19289"/>
<dbReference type="VEuPathDB" id="FungiDB:FOXG_22917"/>
<evidence type="ECO:0000259" key="6">
    <source>
        <dbReference type="Pfam" id="PF23239"/>
    </source>
</evidence>
<comment type="caution">
    <text evidence="8">The sequence shown here is derived from an EMBL/GenBank/DDBJ whole genome shotgun (WGS) entry which is preliminary data.</text>
</comment>
<dbReference type="Gene3D" id="1.25.40.20">
    <property type="entry name" value="Ankyrin repeat-containing domain"/>
    <property type="match status" value="4"/>
</dbReference>
<feature type="repeat" description="ANK" evidence="3">
    <location>
        <begin position="1067"/>
        <end position="1099"/>
    </location>
</feature>
<dbReference type="Pfam" id="PF12796">
    <property type="entry name" value="Ank_2"/>
    <property type="match status" value="5"/>
</dbReference>
<dbReference type="InterPro" id="IPR035994">
    <property type="entry name" value="Nucleoside_phosphorylase_sf"/>
</dbReference>
<feature type="domain" description="DUF7069" evidence="6">
    <location>
        <begin position="586"/>
        <end position="654"/>
    </location>
</feature>
<protein>
    <submittedName>
        <fullName evidence="8">Uncharacterized protein</fullName>
    </submittedName>
</protein>
<dbReference type="VEuPathDB" id="FungiDB:FOXG_14284"/>
<dbReference type="InterPro" id="IPR036770">
    <property type="entry name" value="Ankyrin_rpt-contain_sf"/>
</dbReference>
<feature type="repeat" description="ANK" evidence="3">
    <location>
        <begin position="1300"/>
        <end position="1332"/>
    </location>
</feature>
<feature type="repeat" description="ANK" evidence="3">
    <location>
        <begin position="1001"/>
        <end position="1033"/>
    </location>
</feature>
<evidence type="ECO:0000256" key="2">
    <source>
        <dbReference type="ARBA" id="ARBA00023043"/>
    </source>
</evidence>
<reference evidence="8 9" key="1">
    <citation type="journal article" date="2018" name="Sci. Rep.">
        <title>Characterisation of pathogen-specific regions and novel effector candidates in Fusarium oxysporum f. sp. cepae.</title>
        <authorList>
            <person name="Armitage A.D."/>
            <person name="Taylor A."/>
            <person name="Sobczyk M.K."/>
            <person name="Baxter L."/>
            <person name="Greenfield B.P."/>
            <person name="Bates H.J."/>
            <person name="Wilson F."/>
            <person name="Jackson A.C."/>
            <person name="Ott S."/>
            <person name="Harrison R.J."/>
            <person name="Clarkson J.P."/>
        </authorList>
    </citation>
    <scope>NUCLEOTIDE SEQUENCE [LARGE SCALE GENOMIC DNA]</scope>
    <source>
        <strain evidence="8 9">Fo_A13</strain>
    </source>
</reference>
<dbReference type="EMBL" id="MRCX01000310">
    <property type="protein sequence ID" value="RKK66270.1"/>
    <property type="molecule type" value="Genomic_DNA"/>
</dbReference>
<dbReference type="GO" id="GO:0003824">
    <property type="term" value="F:catalytic activity"/>
    <property type="evidence" value="ECO:0007669"/>
    <property type="project" value="InterPro"/>
</dbReference>
<sequence length="1604" mass="178556">MSNPNDYTVGWICAIATEYVAAQEFLDEEHEGPEYVSPNDTNHYTLGKVGKHNVVIAVLPDNEYGKSSAASVARDMLHSFPNVRIGLMVGIAGGAPGKHDIRLGDIVVSSASNGKGGVFGYDFGKAIQGRDFQETGLLNQPPTLLRTTVSGLKARYERKGHQLAETTNMILEKNPRLWGKYKQPETGADRLFKSEVTHDLSCAVICSDDVSNLVLRPERTADKDNPAIHYGLIASADRLMKDASARDRLSEEKEVLCFEMEAAGLMNHFPCLVIRGICDYSDSHKNKEWQGYAAMVAAAYAKDLLYQIAPNRVEAEKKIGDILYGLQGVAEEHRDVSKEHRDIAKEQLQAQKDLAKERLSEEKQKCHQLFRLTTSSRDATYEWYKDRVEERVEDTCMWFLKHEHFQTWLNQESGPLLVTADPGCGKSVLAKYLIDRGLPRSTTICYFFFKDQDQNTVRQALCALLHQLFSMKPPLIEHAMPQFHKDGQGLINSTESLWKVLRNAIKDPQAGHVIMVLDALDECAESEFTDLMRNVESQFRSDQLGYGKLKYLLTCRPYDQIVSKFRVLLDAFPNIHIPGEEESETISQEVNHVITRRINQLAMEKRFSTQIKSHLEKRLQETTHRTYLWVYLVFDYLEKDDFKKTLKGVDSAVATLPRSINEAYEQILNKTNEDPMVRKALSIILAASRPLTLSEMNVAVNIDYTSQSIHDLDLEDDEDFKTRLRSWCGLFVSIHQGSIYFLHQTAREFLLADLASPTSVSSELRWHHSITTRHAHAVLAELCVLYLNFFNSNVSLLTDMDGEAGHSFDRHPFLDYSAETWGAHFRKAGFIDDATIIPFALRICDSGSKSYSVWFRIYWKTTGMITTADFTDLRLASYYGLHVIVKLLVATEGIDVDSKDKYGRTPVLWAAENGHVAVVKLLLEKGADIESKDKDGGTPLWQAACNRNKAMVKLLLEKGADVESKNEFGRTPLLWAACNGQEAMFELLLEKGADIESKDEDGRTPLSWAAGNGQEAMFELLLEKGADIESKDEDGQTPLSRGAQNGQEAMVKLLLEKGADVESKNEDGRTPLSQAAENGHEAVVKLLLEKVANIESKDKVYGRTPLLWAAENGDEAMVKLLLDKGANIESKDEDGQTPLWRAARISDEAMVKLLLEKGADVDSKDKVGQTPLSRAAENGYEAMFELLLEKGADVESKDDDGRTPLSQAARDGHEAIVKMLVTTEGTDVDSKDADGRTPLLWAAENGDEAMVKLLLENGAVVESKDKYGQTPLSQAVANGHEAIVKLLLEKGANIDSKDVVGETPLWRAADYGDETIVKLLLEKGANIDSKDVVGQTPLSRAAENGYEAMFELLLEKGADVESKDDDGRTPLSQAARDGHEAIVKMLVTTEGTDVDSKDAYGRTPLSWAAESGHEAIVKMLLTKTIANTEDTIGRTPFSFAAVNGHDTVAMAILSHEAVDLDQKDRYGSTLLSIAVRNCRTQIVKVLLATGQVTLDTQDCFGRTLWWWSRRYANTDIKQALHDYAEKRGIAVCENDESIPMSPISNDDISRRCDVCTLSIPENEVFYECGVCNGGDFDICSACYMIGGRCLGDDHELAQRKGKEE</sequence>
<dbReference type="Pfam" id="PF22939">
    <property type="entry name" value="WHD_GPIID"/>
    <property type="match status" value="1"/>
</dbReference>
<evidence type="ECO:0000259" key="5">
    <source>
        <dbReference type="Pfam" id="PF22939"/>
    </source>
</evidence>
<dbReference type="VEuPathDB" id="FungiDB:FOXG_14886"/>
<feature type="repeat" description="ANK" evidence="3">
    <location>
        <begin position="1101"/>
        <end position="1133"/>
    </location>
</feature>
<keyword evidence="1" id="KW-0677">Repeat</keyword>
<dbReference type="VEuPathDB" id="FungiDB:FOC1_g10000717"/>
<dbReference type="Gene3D" id="3.40.50.300">
    <property type="entry name" value="P-loop containing nucleotide triphosphate hydrolases"/>
    <property type="match status" value="1"/>
</dbReference>
<dbReference type="Pfam" id="PF24883">
    <property type="entry name" value="NPHP3_N"/>
    <property type="match status" value="1"/>
</dbReference>
<dbReference type="SUPFAM" id="SSF48403">
    <property type="entry name" value="Ankyrin repeat"/>
    <property type="match status" value="2"/>
</dbReference>
<feature type="repeat" description="ANK" evidence="3">
    <location>
        <begin position="1333"/>
        <end position="1365"/>
    </location>
</feature>
<name>A0A420MDY0_FUSOX</name>
<dbReference type="VEuPathDB" id="FungiDB:FOC4_g10008910"/>
<dbReference type="PRINTS" id="PR01415">
    <property type="entry name" value="ANKYRIN"/>
</dbReference>
<gene>
    <name evidence="8" type="ORF">BFJ69_g15550</name>
</gene>
<feature type="repeat" description="ANK" evidence="3">
    <location>
        <begin position="1400"/>
        <end position="1421"/>
    </location>
</feature>
<dbReference type="SUPFAM" id="SSF52540">
    <property type="entry name" value="P-loop containing nucleoside triphosphate hydrolases"/>
    <property type="match status" value="1"/>
</dbReference>
<dbReference type="SMART" id="SM00248">
    <property type="entry name" value="ANK"/>
    <property type="match status" value="19"/>
</dbReference>
<dbReference type="VEuPathDB" id="FungiDB:FOC4_g10000259"/>
<dbReference type="InterPro" id="IPR054471">
    <property type="entry name" value="GPIID_WHD"/>
</dbReference>
<dbReference type="VEuPathDB" id="FungiDB:HZS61_008668"/>
<feature type="repeat" description="ANK" evidence="3">
    <location>
        <begin position="1200"/>
        <end position="1233"/>
    </location>
</feature>
<dbReference type="Pfam" id="PF01048">
    <property type="entry name" value="PNP_UDP_1"/>
    <property type="match status" value="1"/>
</dbReference>
<dbReference type="PANTHER" id="PTHR24123:SF33">
    <property type="entry name" value="PROTEIN HOS4"/>
    <property type="match status" value="1"/>
</dbReference>
<evidence type="ECO:0000313" key="9">
    <source>
        <dbReference type="Proteomes" id="UP000285084"/>
    </source>
</evidence>
<dbReference type="VEuPathDB" id="FungiDB:FOZG_17926"/>
<evidence type="ECO:0000259" key="4">
    <source>
        <dbReference type="Pfam" id="PF01048"/>
    </source>
</evidence>
<dbReference type="VEuPathDB" id="FungiDB:FOC1_g10004904"/>
<feature type="repeat" description="ANK" evidence="3">
    <location>
        <begin position="1267"/>
        <end position="1299"/>
    </location>
</feature>
<feature type="domain" description="Nucleoside phosphorylase" evidence="4">
    <location>
        <begin position="10"/>
        <end position="289"/>
    </location>
</feature>
<feature type="domain" description="GPI inositol-deacylase winged helix" evidence="5">
    <location>
        <begin position="671"/>
        <end position="753"/>
    </location>
</feature>
<keyword evidence="2 3" id="KW-0040">ANK repeat</keyword>
<dbReference type="InterPro" id="IPR002110">
    <property type="entry name" value="Ankyrin_rpt"/>
</dbReference>
<feature type="domain" description="Nephrocystin 3-like N-terminal" evidence="7">
    <location>
        <begin position="394"/>
        <end position="556"/>
    </location>
</feature>
<feature type="repeat" description="ANK" evidence="3">
    <location>
        <begin position="1167"/>
        <end position="1199"/>
    </location>
</feature>
<dbReference type="Pfam" id="PF00023">
    <property type="entry name" value="Ank"/>
    <property type="match status" value="3"/>
</dbReference>
<dbReference type="SUPFAM" id="SSF53167">
    <property type="entry name" value="Purine and uridine phosphorylases"/>
    <property type="match status" value="1"/>
</dbReference>
<dbReference type="VEuPathDB" id="FungiDB:FOIG_07584"/>
<dbReference type="PROSITE" id="PS50297">
    <property type="entry name" value="ANK_REP_REGION"/>
    <property type="match status" value="16"/>
</dbReference>
<dbReference type="VEuPathDB" id="FungiDB:FOZG_10349"/>
<evidence type="ECO:0000313" key="8">
    <source>
        <dbReference type="EMBL" id="RKK66270.1"/>
    </source>
</evidence>
<accession>A0A420MDY0</accession>
<dbReference type="PROSITE" id="PS50088">
    <property type="entry name" value="ANK_REPEAT"/>
    <property type="match status" value="16"/>
</dbReference>
<dbReference type="InterPro" id="IPR055497">
    <property type="entry name" value="DUF7069"/>
</dbReference>
<dbReference type="GO" id="GO:0009116">
    <property type="term" value="P:nucleoside metabolic process"/>
    <property type="evidence" value="ECO:0007669"/>
    <property type="project" value="InterPro"/>
</dbReference>
<dbReference type="Gene3D" id="3.40.50.1580">
    <property type="entry name" value="Nucleoside phosphorylase domain"/>
    <property type="match status" value="1"/>
</dbReference>
<organism evidence="8 9">
    <name type="scientific">Fusarium oxysporum</name>
    <name type="common">Fusarium vascular wilt</name>
    <dbReference type="NCBI Taxonomy" id="5507"/>
    <lineage>
        <taxon>Eukaryota</taxon>
        <taxon>Fungi</taxon>
        <taxon>Dikarya</taxon>
        <taxon>Ascomycota</taxon>
        <taxon>Pezizomycotina</taxon>
        <taxon>Sordariomycetes</taxon>
        <taxon>Hypocreomycetidae</taxon>
        <taxon>Hypocreales</taxon>
        <taxon>Nectriaceae</taxon>
        <taxon>Fusarium</taxon>
        <taxon>Fusarium oxysporum species complex</taxon>
    </lineage>
</organism>
<feature type="repeat" description="ANK" evidence="3">
    <location>
        <begin position="902"/>
        <end position="934"/>
    </location>
</feature>
<evidence type="ECO:0000256" key="1">
    <source>
        <dbReference type="ARBA" id="ARBA00022737"/>
    </source>
</evidence>
<dbReference type="Pfam" id="PF13637">
    <property type="entry name" value="Ank_4"/>
    <property type="match status" value="2"/>
</dbReference>
<feature type="repeat" description="ANK" evidence="3">
    <location>
        <begin position="1234"/>
        <end position="1266"/>
    </location>
</feature>
<dbReference type="Pfam" id="PF23239">
    <property type="entry name" value="DUF7069"/>
    <property type="match status" value="1"/>
</dbReference>
<dbReference type="VEuPathDB" id="FungiDB:HZS61_011482"/>
<dbReference type="PANTHER" id="PTHR24123">
    <property type="entry name" value="ANKYRIN REPEAT-CONTAINING"/>
    <property type="match status" value="1"/>
</dbReference>
<feature type="repeat" description="ANK" evidence="3">
    <location>
        <begin position="935"/>
        <end position="967"/>
    </location>
</feature>
<proteinExistence type="predicted"/>
<feature type="repeat" description="ANK" evidence="3">
    <location>
        <begin position="1134"/>
        <end position="1166"/>
    </location>
</feature>
<evidence type="ECO:0000259" key="7">
    <source>
        <dbReference type="Pfam" id="PF24883"/>
    </source>
</evidence>
<dbReference type="VEuPathDB" id="FungiDB:FOIG_16956"/>
<feature type="repeat" description="ANK" evidence="3">
    <location>
        <begin position="1366"/>
        <end position="1399"/>
    </location>
</feature>
<evidence type="ECO:0000256" key="3">
    <source>
        <dbReference type="PROSITE-ProRule" id="PRU00023"/>
    </source>
</evidence>
<dbReference type="InterPro" id="IPR056884">
    <property type="entry name" value="NPHP3-like_N"/>
</dbReference>
<dbReference type="InterPro" id="IPR027417">
    <property type="entry name" value="P-loop_NTPase"/>
</dbReference>
<dbReference type="VEuPathDB" id="FungiDB:FOMG_19122"/>
<dbReference type="Proteomes" id="UP000285084">
    <property type="component" value="Unassembled WGS sequence"/>
</dbReference>